<evidence type="ECO:0000313" key="6">
    <source>
        <dbReference type="EMBL" id="KZM71903.1"/>
    </source>
</evidence>
<evidence type="ECO:0000259" key="5">
    <source>
        <dbReference type="PROSITE" id="PS50932"/>
    </source>
</evidence>
<dbReference type="CDD" id="cd06267">
    <property type="entry name" value="PBP1_LacI_sugar_binding-like"/>
    <property type="match status" value="1"/>
</dbReference>
<feature type="domain" description="HTH lacI-type" evidence="5">
    <location>
        <begin position="1"/>
        <end position="53"/>
    </location>
</feature>
<gene>
    <name evidence="6" type="ORF">AWN90_37225</name>
</gene>
<dbReference type="Gene3D" id="3.40.50.2300">
    <property type="match status" value="2"/>
</dbReference>
<proteinExistence type="predicted"/>
<dbReference type="SMART" id="SM00354">
    <property type="entry name" value="HTH_LACI"/>
    <property type="match status" value="1"/>
</dbReference>
<evidence type="ECO:0000256" key="3">
    <source>
        <dbReference type="ARBA" id="ARBA00023163"/>
    </source>
</evidence>
<comment type="caution">
    <text evidence="6">The sequence shown here is derived from an EMBL/GenBank/DDBJ whole genome shotgun (WGS) entry which is preliminary data.</text>
</comment>
<dbReference type="SUPFAM" id="SSF47413">
    <property type="entry name" value="lambda repressor-like DNA-binding domains"/>
    <property type="match status" value="1"/>
</dbReference>
<sequence length="335" mass="35376">MADVAAHAGVSRALVSLAFRDRPGASAQTRDRIFRAADELGYRPDTAARLLARSHSGVIGVVVTMRNLFHADLVDGIYPIAAELGYDILLAATAPTRNERQVVESLLGHRCEGLILLGPTLTSEQLATVGRQVPTVAISRSAPGTGVGAVHAAEAHGVRQVIDYLVELGHTDIAHIDGGSGSGSAARRRAYRTGMQRHGLADRIRILPGDHTEASGLAAATTLLTADTPLPTAVFASNDRTAVGLLDGLRRDGLRPPRDISIVGYDDSPLAQLIHIDLTTVNQDPARQAEHAVRALADRLENPDTPARDVAVQPKLVVRGTSGPPPNRTDTGILP</sequence>
<dbReference type="OrthoDB" id="37081at2"/>
<dbReference type="PROSITE" id="PS50932">
    <property type="entry name" value="HTH_LACI_2"/>
    <property type="match status" value="1"/>
</dbReference>
<dbReference type="InterPro" id="IPR000843">
    <property type="entry name" value="HTH_LacI"/>
</dbReference>
<dbReference type="STRING" id="455432.AWN90_37225"/>
<dbReference type="SUPFAM" id="SSF53822">
    <property type="entry name" value="Periplasmic binding protein-like I"/>
    <property type="match status" value="1"/>
</dbReference>
<evidence type="ECO:0000256" key="2">
    <source>
        <dbReference type="ARBA" id="ARBA00023125"/>
    </source>
</evidence>
<dbReference type="EMBL" id="LWGR01000010">
    <property type="protein sequence ID" value="KZM71903.1"/>
    <property type="molecule type" value="Genomic_DNA"/>
</dbReference>
<keyword evidence="2" id="KW-0238">DNA-binding</keyword>
<dbReference type="Pfam" id="PF13377">
    <property type="entry name" value="Peripla_BP_3"/>
    <property type="match status" value="1"/>
</dbReference>
<dbReference type="GO" id="GO:0003700">
    <property type="term" value="F:DNA-binding transcription factor activity"/>
    <property type="evidence" value="ECO:0007669"/>
    <property type="project" value="TreeGrafter"/>
</dbReference>
<organism evidence="6 7">
    <name type="scientific">Nocardia terpenica</name>
    <dbReference type="NCBI Taxonomy" id="455432"/>
    <lineage>
        <taxon>Bacteria</taxon>
        <taxon>Bacillati</taxon>
        <taxon>Actinomycetota</taxon>
        <taxon>Actinomycetes</taxon>
        <taxon>Mycobacteriales</taxon>
        <taxon>Nocardiaceae</taxon>
        <taxon>Nocardia</taxon>
    </lineage>
</organism>
<feature type="region of interest" description="Disordered" evidence="4">
    <location>
        <begin position="299"/>
        <end position="335"/>
    </location>
</feature>
<dbReference type="InterPro" id="IPR046335">
    <property type="entry name" value="LacI/GalR-like_sensor"/>
</dbReference>
<evidence type="ECO:0000313" key="7">
    <source>
        <dbReference type="Proteomes" id="UP000076512"/>
    </source>
</evidence>
<reference evidence="6 7" key="1">
    <citation type="submission" date="2016-04" db="EMBL/GenBank/DDBJ databases">
        <authorList>
            <person name="Evans L.H."/>
            <person name="Alamgir A."/>
            <person name="Owens N."/>
            <person name="Weber N.D."/>
            <person name="Virtaneva K."/>
            <person name="Barbian K."/>
            <person name="Babar A."/>
            <person name="Rosenke K."/>
        </authorList>
    </citation>
    <scope>NUCLEOTIDE SEQUENCE [LARGE SCALE GENOMIC DNA]</scope>
    <source>
        <strain evidence="6 7">IFM 0406</strain>
    </source>
</reference>
<dbReference type="Gene3D" id="1.10.260.40">
    <property type="entry name" value="lambda repressor-like DNA-binding domains"/>
    <property type="match status" value="1"/>
</dbReference>
<dbReference type="GO" id="GO:0000976">
    <property type="term" value="F:transcription cis-regulatory region binding"/>
    <property type="evidence" value="ECO:0007669"/>
    <property type="project" value="TreeGrafter"/>
</dbReference>
<evidence type="ECO:0000256" key="4">
    <source>
        <dbReference type="SAM" id="MobiDB-lite"/>
    </source>
</evidence>
<dbReference type="AlphaFoldDB" id="A0A164L0C1"/>
<dbReference type="Proteomes" id="UP000076512">
    <property type="component" value="Unassembled WGS sequence"/>
</dbReference>
<dbReference type="InterPro" id="IPR028082">
    <property type="entry name" value="Peripla_BP_I"/>
</dbReference>
<dbReference type="PANTHER" id="PTHR30146">
    <property type="entry name" value="LACI-RELATED TRANSCRIPTIONAL REPRESSOR"/>
    <property type="match status" value="1"/>
</dbReference>
<evidence type="ECO:0000256" key="1">
    <source>
        <dbReference type="ARBA" id="ARBA00023015"/>
    </source>
</evidence>
<name>A0A164L0C1_9NOCA</name>
<keyword evidence="3" id="KW-0804">Transcription</keyword>
<dbReference type="CDD" id="cd01392">
    <property type="entry name" value="HTH_LacI"/>
    <property type="match status" value="1"/>
</dbReference>
<keyword evidence="1" id="KW-0805">Transcription regulation</keyword>
<protein>
    <submittedName>
        <fullName evidence="6">LacI family transcriptional regulator</fullName>
    </submittedName>
</protein>
<dbReference type="InterPro" id="IPR010982">
    <property type="entry name" value="Lambda_DNA-bd_dom_sf"/>
</dbReference>
<keyword evidence="7" id="KW-1185">Reference proteome</keyword>
<accession>A0A164L0C1</accession>
<dbReference type="PANTHER" id="PTHR30146:SF109">
    <property type="entry name" value="HTH-TYPE TRANSCRIPTIONAL REGULATOR GALS"/>
    <property type="match status" value="1"/>
</dbReference>
<dbReference type="Pfam" id="PF00356">
    <property type="entry name" value="LacI"/>
    <property type="match status" value="1"/>
</dbReference>